<feature type="region of interest" description="Disordered" evidence="9">
    <location>
        <begin position="215"/>
        <end position="235"/>
    </location>
</feature>
<evidence type="ECO:0000313" key="11">
    <source>
        <dbReference type="Proteomes" id="UP000270296"/>
    </source>
</evidence>
<dbReference type="Pfam" id="PF00400">
    <property type="entry name" value="WD40"/>
    <property type="match status" value="5"/>
</dbReference>
<proteinExistence type="predicted"/>
<evidence type="ECO:0000313" key="10">
    <source>
        <dbReference type="EMBL" id="VDO98704.1"/>
    </source>
</evidence>
<evidence type="ECO:0000256" key="8">
    <source>
        <dbReference type="PROSITE-ProRule" id="PRU00221"/>
    </source>
</evidence>
<dbReference type="PROSITE" id="PS00678">
    <property type="entry name" value="WD_REPEATS_1"/>
    <property type="match status" value="1"/>
</dbReference>
<keyword evidence="3" id="KW-0963">Cytoplasm</keyword>
<evidence type="ECO:0000256" key="9">
    <source>
        <dbReference type="SAM" id="MobiDB-lite"/>
    </source>
</evidence>
<dbReference type="AlphaFoldDB" id="A0A183IGH2"/>
<dbReference type="InterPro" id="IPR015943">
    <property type="entry name" value="WD40/YVTN_repeat-like_dom_sf"/>
</dbReference>
<dbReference type="InterPro" id="IPR019775">
    <property type="entry name" value="WD40_repeat_CS"/>
</dbReference>
<evidence type="ECO:0000256" key="7">
    <source>
        <dbReference type="ARBA" id="ARBA00040954"/>
    </source>
</evidence>
<dbReference type="PANTHER" id="PTHR19855">
    <property type="entry name" value="WD40 REPEAT PROTEIN 12, 37"/>
    <property type="match status" value="1"/>
</dbReference>
<dbReference type="PROSITE" id="PS50082">
    <property type="entry name" value="WD_REPEATS_2"/>
    <property type="match status" value="5"/>
</dbReference>
<evidence type="ECO:0000256" key="1">
    <source>
        <dbReference type="ARBA" id="ARBA00004123"/>
    </source>
</evidence>
<dbReference type="EMBL" id="UZAM01007369">
    <property type="protein sequence ID" value="VDO98704.1"/>
    <property type="molecule type" value="Genomic_DNA"/>
</dbReference>
<keyword evidence="5" id="KW-0677">Repeat</keyword>
<comment type="subcellular location">
    <subcellularLocation>
        <location evidence="2">Cytoplasm</location>
    </subcellularLocation>
    <subcellularLocation>
        <location evidence="1">Nucleus</location>
    </subcellularLocation>
</comment>
<dbReference type="InterPro" id="IPR001680">
    <property type="entry name" value="WD40_rpt"/>
</dbReference>
<gene>
    <name evidence="10" type="ORF">SBAD_LOCUS2716</name>
</gene>
<evidence type="ECO:0000256" key="4">
    <source>
        <dbReference type="ARBA" id="ARBA00022574"/>
    </source>
</evidence>
<accession>A0A183IGH2</accession>
<dbReference type="SMART" id="SM00320">
    <property type="entry name" value="WD40"/>
    <property type="match status" value="7"/>
</dbReference>
<feature type="repeat" description="WD" evidence="8">
    <location>
        <begin position="306"/>
        <end position="340"/>
    </location>
</feature>
<dbReference type="GO" id="GO:0005737">
    <property type="term" value="C:cytoplasm"/>
    <property type="evidence" value="ECO:0007669"/>
    <property type="project" value="UniProtKB-SubCell"/>
</dbReference>
<evidence type="ECO:0000256" key="3">
    <source>
        <dbReference type="ARBA" id="ARBA00022490"/>
    </source>
</evidence>
<dbReference type="CDD" id="cd00200">
    <property type="entry name" value="WD40"/>
    <property type="match status" value="1"/>
</dbReference>
<dbReference type="Proteomes" id="UP000270296">
    <property type="component" value="Unassembled WGS sequence"/>
</dbReference>
<sequence>MAQNSDCSDAVLSANIRSRLYELFGLIEKEFEALYIENLTLRSKIEELTDGGAIPAEKAAELLFTGNSNDLVVNKAFGAKKGSQMGQKIKTAFRVPQGKNLVSSFKAGVVGGDTGRIRFCRTFIGHRDGVWHVDVRKSMLCSASTDQTAKIWSIDTGLCICKYVGHSGSVNCCRFHPSLYNNTELLVVTASGDQSAHIWKTPSLQLSAPVQSQLLSPAPHHSSEDEVENSEKEENNDGELVFIHSIDIVENESSLTIKSPVLRLTGHTAPVVAVDWLATDNQIITASWDRTALIYDAERGEILNILTGHDQELNYCCAHASQKLVVTSSKDTTFRLWDFRECIHSVAVFQGHSNSVTSAIFSSGDKIISGSDDRTVKVWDFRNMRTALATIRTDSAVNRLSLSKTNSLIAIPTDNRQIKVCDLTGIRITRVPVSSRRGHRRMVCCAAWADETASCNLISCGFDRQVLGWTVTVNQYKEKD</sequence>
<keyword evidence="11" id="KW-1185">Reference proteome</keyword>
<reference evidence="10 11" key="2">
    <citation type="submission" date="2018-11" db="EMBL/GenBank/DDBJ databases">
        <authorList>
            <consortium name="Pathogen Informatics"/>
        </authorList>
    </citation>
    <scope>NUCLEOTIDE SEQUENCE [LARGE SCALE GENOMIC DNA]</scope>
</reference>
<feature type="compositionally biased region" description="Basic and acidic residues" evidence="9">
    <location>
        <begin position="221"/>
        <end position="235"/>
    </location>
</feature>
<evidence type="ECO:0000256" key="2">
    <source>
        <dbReference type="ARBA" id="ARBA00004496"/>
    </source>
</evidence>
<keyword evidence="6" id="KW-0539">Nucleus</keyword>
<evidence type="ECO:0000256" key="6">
    <source>
        <dbReference type="ARBA" id="ARBA00023242"/>
    </source>
</evidence>
<keyword evidence="4 8" id="KW-0853">WD repeat</keyword>
<dbReference type="WBParaSite" id="SBAD_0000284601-mRNA-1">
    <property type="protein sequence ID" value="SBAD_0000284601-mRNA-1"/>
    <property type="gene ID" value="SBAD_0000284601"/>
</dbReference>
<dbReference type="FunFam" id="2.130.10.10:FF:002921">
    <property type="entry name" value="Predicted protein"/>
    <property type="match status" value="1"/>
</dbReference>
<dbReference type="PRINTS" id="PR00320">
    <property type="entry name" value="GPROTEINBRPT"/>
</dbReference>
<evidence type="ECO:0000313" key="12">
    <source>
        <dbReference type="WBParaSite" id="SBAD_0000284601-mRNA-1"/>
    </source>
</evidence>
<dbReference type="GO" id="GO:0005634">
    <property type="term" value="C:nucleus"/>
    <property type="evidence" value="ECO:0007669"/>
    <property type="project" value="UniProtKB-SubCell"/>
</dbReference>
<dbReference type="PROSITE" id="PS50294">
    <property type="entry name" value="WD_REPEATS_REGION"/>
    <property type="match status" value="2"/>
</dbReference>
<feature type="repeat" description="WD" evidence="8">
    <location>
        <begin position="163"/>
        <end position="200"/>
    </location>
</feature>
<organism evidence="12">
    <name type="scientific">Soboliphyme baturini</name>
    <dbReference type="NCBI Taxonomy" id="241478"/>
    <lineage>
        <taxon>Eukaryota</taxon>
        <taxon>Metazoa</taxon>
        <taxon>Ecdysozoa</taxon>
        <taxon>Nematoda</taxon>
        <taxon>Enoplea</taxon>
        <taxon>Dorylaimia</taxon>
        <taxon>Dioctophymatida</taxon>
        <taxon>Dioctophymatoidea</taxon>
        <taxon>Soboliphymatidae</taxon>
        <taxon>Soboliphyme</taxon>
    </lineage>
</organism>
<protein>
    <recommendedName>
        <fullName evidence="7">WD repeat-containing protein 37</fullName>
    </recommendedName>
</protein>
<dbReference type="SUPFAM" id="SSF50978">
    <property type="entry name" value="WD40 repeat-like"/>
    <property type="match status" value="1"/>
</dbReference>
<dbReference type="InterPro" id="IPR036322">
    <property type="entry name" value="WD40_repeat_dom_sf"/>
</dbReference>
<feature type="repeat" description="WD" evidence="8">
    <location>
        <begin position="123"/>
        <end position="157"/>
    </location>
</feature>
<name>A0A183IGH2_9BILA</name>
<dbReference type="InterPro" id="IPR020472">
    <property type="entry name" value="WD40_PAC1"/>
</dbReference>
<dbReference type="OrthoDB" id="9984207at2759"/>
<evidence type="ECO:0000256" key="5">
    <source>
        <dbReference type="ARBA" id="ARBA00022737"/>
    </source>
</evidence>
<feature type="repeat" description="WD" evidence="8">
    <location>
        <begin position="264"/>
        <end position="305"/>
    </location>
</feature>
<dbReference type="PANTHER" id="PTHR19855:SF12">
    <property type="entry name" value="WD REPEAT-CONTAINING PROTEIN 37"/>
    <property type="match status" value="1"/>
</dbReference>
<reference evidence="12" key="1">
    <citation type="submission" date="2016-06" db="UniProtKB">
        <authorList>
            <consortium name="WormBaseParasite"/>
        </authorList>
    </citation>
    <scope>IDENTIFICATION</scope>
</reference>
<feature type="repeat" description="WD" evidence="8">
    <location>
        <begin position="349"/>
        <end position="389"/>
    </location>
</feature>
<dbReference type="Gene3D" id="2.130.10.10">
    <property type="entry name" value="YVTN repeat-like/Quinoprotein amine dehydrogenase"/>
    <property type="match status" value="3"/>
</dbReference>